<keyword evidence="4" id="KW-1185">Reference proteome</keyword>
<feature type="transmembrane region" description="Helical" evidence="2">
    <location>
        <begin position="72"/>
        <end position="92"/>
    </location>
</feature>
<dbReference type="InterPro" id="IPR018786">
    <property type="entry name" value="Mit_KHE1"/>
</dbReference>
<name>A0A9P5SIS2_9FUNG</name>
<keyword evidence="2" id="KW-0472">Membrane</keyword>
<dbReference type="GO" id="GO:1902600">
    <property type="term" value="P:proton transmembrane transport"/>
    <property type="evidence" value="ECO:0007669"/>
    <property type="project" value="TreeGrafter"/>
</dbReference>
<feature type="compositionally biased region" description="Low complexity" evidence="1">
    <location>
        <begin position="192"/>
        <end position="201"/>
    </location>
</feature>
<dbReference type="PANTHER" id="PTHR28062">
    <property type="entry name" value="K+-H+ EXCHANGE-LIKE PROTEIN"/>
    <property type="match status" value="1"/>
</dbReference>
<evidence type="ECO:0000256" key="2">
    <source>
        <dbReference type="SAM" id="Phobius"/>
    </source>
</evidence>
<keyword evidence="2" id="KW-0812">Transmembrane</keyword>
<sequence length="269" mass="30373">MKRKLYGAGSKMLEKIEHQEVFLKGIPAKEDIPDTTAKTMVPLEYPSALKEAQVRAEFATFIEQRVPYHRKYMILSALCVPVTSLFTIVPLVPNIPFFYNAFRLWSHWKAYSGAKHLAFHVKNGSIHYQACDVLNLGLQHDPEFAVFFTGSHQLSKRRRAFKKYQPTDEPIIAESSGELTPDLQKPASAKDAAATTTTRPSTATAVNVNDPLSVTDHVVNEGFISDAEIQTICLACDRIPMQREIQRARHQEADKYVKERLTEKEGKKA</sequence>
<dbReference type="GO" id="GO:0006813">
    <property type="term" value="P:potassium ion transport"/>
    <property type="evidence" value="ECO:0007669"/>
    <property type="project" value="TreeGrafter"/>
</dbReference>
<organism evidence="3 4">
    <name type="scientific">Podila minutissima</name>
    <dbReference type="NCBI Taxonomy" id="64525"/>
    <lineage>
        <taxon>Eukaryota</taxon>
        <taxon>Fungi</taxon>
        <taxon>Fungi incertae sedis</taxon>
        <taxon>Mucoromycota</taxon>
        <taxon>Mortierellomycotina</taxon>
        <taxon>Mortierellomycetes</taxon>
        <taxon>Mortierellales</taxon>
        <taxon>Mortierellaceae</taxon>
        <taxon>Podila</taxon>
    </lineage>
</organism>
<comment type="caution">
    <text evidence="3">The sequence shown here is derived from an EMBL/GenBank/DDBJ whole genome shotgun (WGS) entry which is preliminary data.</text>
</comment>
<evidence type="ECO:0000313" key="3">
    <source>
        <dbReference type="EMBL" id="KAF9330210.1"/>
    </source>
</evidence>
<keyword evidence="2" id="KW-1133">Transmembrane helix</keyword>
<dbReference type="PANTHER" id="PTHR28062:SF1">
    <property type="entry name" value="TRANSMEMBRANE PROTEIN"/>
    <property type="match status" value="1"/>
</dbReference>
<reference evidence="3" key="1">
    <citation type="journal article" date="2020" name="Fungal Divers.">
        <title>Resolving the Mortierellaceae phylogeny through synthesis of multi-gene phylogenetics and phylogenomics.</title>
        <authorList>
            <person name="Vandepol N."/>
            <person name="Liber J."/>
            <person name="Desiro A."/>
            <person name="Na H."/>
            <person name="Kennedy M."/>
            <person name="Barry K."/>
            <person name="Grigoriev I.V."/>
            <person name="Miller A.N."/>
            <person name="O'Donnell K."/>
            <person name="Stajich J.E."/>
            <person name="Bonito G."/>
        </authorList>
    </citation>
    <scope>NUCLEOTIDE SEQUENCE</scope>
    <source>
        <strain evidence="3">NVP1</strain>
    </source>
</reference>
<dbReference type="Proteomes" id="UP000696485">
    <property type="component" value="Unassembled WGS sequence"/>
</dbReference>
<dbReference type="EMBL" id="JAAAUY010000414">
    <property type="protein sequence ID" value="KAF9330210.1"/>
    <property type="molecule type" value="Genomic_DNA"/>
</dbReference>
<dbReference type="AlphaFoldDB" id="A0A9P5SIS2"/>
<gene>
    <name evidence="3" type="ORF">BG006_006828</name>
</gene>
<evidence type="ECO:0000313" key="4">
    <source>
        <dbReference type="Proteomes" id="UP000696485"/>
    </source>
</evidence>
<protein>
    <submittedName>
        <fullName evidence="3">Uncharacterized protein</fullName>
    </submittedName>
</protein>
<dbReference type="GO" id="GO:0005743">
    <property type="term" value="C:mitochondrial inner membrane"/>
    <property type="evidence" value="ECO:0007669"/>
    <property type="project" value="TreeGrafter"/>
</dbReference>
<evidence type="ECO:0000256" key="1">
    <source>
        <dbReference type="SAM" id="MobiDB-lite"/>
    </source>
</evidence>
<proteinExistence type="predicted"/>
<feature type="region of interest" description="Disordered" evidence="1">
    <location>
        <begin position="173"/>
        <end position="201"/>
    </location>
</feature>
<accession>A0A9P5SIS2</accession>
<dbReference type="Pfam" id="PF10173">
    <property type="entry name" value="Mit_KHE1"/>
    <property type="match status" value="1"/>
</dbReference>